<proteinExistence type="predicted"/>
<feature type="non-terminal residue" evidence="1">
    <location>
        <position position="378"/>
    </location>
</feature>
<dbReference type="AlphaFoldDB" id="A0A382CDF7"/>
<dbReference type="EMBL" id="UINC01033680">
    <property type="protein sequence ID" value="SVB23333.1"/>
    <property type="molecule type" value="Genomic_DNA"/>
</dbReference>
<gene>
    <name evidence="1" type="ORF">METZ01_LOCUS176187</name>
</gene>
<name>A0A382CDF7_9ZZZZ</name>
<sequence>MNLADITEGPDHQKKIAIDTVKNPDKGLLGGPNVEEAEKVLKDRYGYTDDMIAKLKEVTETKKYVLVHDKKIIAKGTRDEMRDKGNAMRKHHGAVSDLFVGFYDVEGPDKAYDPDKFKIGAVWEDKKEQFIAPWETSKDDITWRKEVISIIVDNWDSLPEKVRKEIEAVIGFGEGCGKPHKKKTYEGFDSDESIAREVLLIARNDADWYKRQYVPIIKNLMRKRAKGIYDHELAKKLWRHYIDNIVKSHPEDFGPSRGIPGTIRNMAAAELADFEKGEMDLGNWDNILKEDPNDGYYALQDAKDAVKADGKDWKKLTLDQKGEYTDAEMEKRGYKKDRYQGAGNYSWVKEGKEPLDEILPFLAGMAVRAGVGALARGA</sequence>
<protein>
    <submittedName>
        <fullName evidence="1">Uncharacterized protein</fullName>
    </submittedName>
</protein>
<reference evidence="1" key="1">
    <citation type="submission" date="2018-05" db="EMBL/GenBank/DDBJ databases">
        <authorList>
            <person name="Lanie J.A."/>
            <person name="Ng W.-L."/>
            <person name="Kazmierczak K.M."/>
            <person name="Andrzejewski T.M."/>
            <person name="Davidsen T.M."/>
            <person name="Wayne K.J."/>
            <person name="Tettelin H."/>
            <person name="Glass J.I."/>
            <person name="Rusch D."/>
            <person name="Podicherti R."/>
            <person name="Tsui H.-C.T."/>
            <person name="Winkler M.E."/>
        </authorList>
    </citation>
    <scope>NUCLEOTIDE SEQUENCE</scope>
</reference>
<accession>A0A382CDF7</accession>
<evidence type="ECO:0000313" key="1">
    <source>
        <dbReference type="EMBL" id="SVB23333.1"/>
    </source>
</evidence>
<organism evidence="1">
    <name type="scientific">marine metagenome</name>
    <dbReference type="NCBI Taxonomy" id="408172"/>
    <lineage>
        <taxon>unclassified sequences</taxon>
        <taxon>metagenomes</taxon>
        <taxon>ecological metagenomes</taxon>
    </lineage>
</organism>